<gene>
    <name evidence="1" type="ORF">J2787_003001</name>
</gene>
<dbReference type="RefSeq" id="WP_309946978.1">
    <property type="nucleotide sequence ID" value="NZ_JAVDQY010000003.1"/>
</dbReference>
<evidence type="ECO:0000313" key="1">
    <source>
        <dbReference type="EMBL" id="MDR6527609.1"/>
    </source>
</evidence>
<protein>
    <submittedName>
        <fullName evidence="1">Uncharacterized protein</fullName>
    </submittedName>
</protein>
<dbReference type="AlphaFoldDB" id="A0AAE3YC52"/>
<organism evidence="1 2">
    <name type="scientific">Chryseobacterium rhizosphaerae</name>
    <dbReference type="NCBI Taxonomy" id="395937"/>
    <lineage>
        <taxon>Bacteria</taxon>
        <taxon>Pseudomonadati</taxon>
        <taxon>Bacteroidota</taxon>
        <taxon>Flavobacteriia</taxon>
        <taxon>Flavobacteriales</taxon>
        <taxon>Weeksellaceae</taxon>
        <taxon>Chryseobacterium group</taxon>
        <taxon>Chryseobacterium</taxon>
    </lineage>
</organism>
<proteinExistence type="predicted"/>
<accession>A0AAE3YC52</accession>
<name>A0AAE3YC52_9FLAO</name>
<reference evidence="1" key="1">
    <citation type="submission" date="2023-07" db="EMBL/GenBank/DDBJ databases">
        <title>Sorghum-associated microbial communities from plants grown in Nebraska, USA.</title>
        <authorList>
            <person name="Schachtman D."/>
        </authorList>
    </citation>
    <scope>NUCLEOTIDE SEQUENCE</scope>
    <source>
        <strain evidence="1">DS2360</strain>
    </source>
</reference>
<dbReference type="Proteomes" id="UP001184861">
    <property type="component" value="Unassembled WGS sequence"/>
</dbReference>
<comment type="caution">
    <text evidence="1">The sequence shown here is derived from an EMBL/GenBank/DDBJ whole genome shotgun (WGS) entry which is preliminary data.</text>
</comment>
<sequence length="177" mass="20434">MRNYKYWETCIDLIESRKIEEVTHFVLETTSKLGLSKELVEKIMTVSLKGFEKKIEGKMKDCLEKAREENAEALCLYYSVDNGWDSTMYICKGYTKENSSWISESRSWIELGKTRGFSEIYKKTAESAFFTNKISSAVCILLMFRTSIAFYNVAQKFPDCGFKLCITATESDFVRVA</sequence>
<dbReference type="EMBL" id="JAVDQY010000003">
    <property type="protein sequence ID" value="MDR6527609.1"/>
    <property type="molecule type" value="Genomic_DNA"/>
</dbReference>
<evidence type="ECO:0000313" key="2">
    <source>
        <dbReference type="Proteomes" id="UP001184861"/>
    </source>
</evidence>